<comment type="caution">
    <text evidence="1">The sequence shown here is derived from an EMBL/GenBank/DDBJ whole genome shotgun (WGS) entry which is preliminary data.</text>
</comment>
<accession>A0A0F9Q1B2</accession>
<reference evidence="1" key="1">
    <citation type="journal article" date="2015" name="Nature">
        <title>Complex archaea that bridge the gap between prokaryotes and eukaryotes.</title>
        <authorList>
            <person name="Spang A."/>
            <person name="Saw J.H."/>
            <person name="Jorgensen S.L."/>
            <person name="Zaremba-Niedzwiedzka K."/>
            <person name="Martijn J."/>
            <person name="Lind A.E."/>
            <person name="van Eijk R."/>
            <person name="Schleper C."/>
            <person name="Guy L."/>
            <person name="Ettema T.J."/>
        </authorList>
    </citation>
    <scope>NUCLEOTIDE SEQUENCE</scope>
</reference>
<proteinExistence type="predicted"/>
<dbReference type="AlphaFoldDB" id="A0A0F9Q1B2"/>
<organism evidence="1">
    <name type="scientific">marine sediment metagenome</name>
    <dbReference type="NCBI Taxonomy" id="412755"/>
    <lineage>
        <taxon>unclassified sequences</taxon>
        <taxon>metagenomes</taxon>
        <taxon>ecological metagenomes</taxon>
    </lineage>
</organism>
<gene>
    <name evidence="1" type="ORF">LCGC14_1150100</name>
</gene>
<dbReference type="EMBL" id="LAZR01005522">
    <property type="protein sequence ID" value="KKM99217.1"/>
    <property type="molecule type" value="Genomic_DNA"/>
</dbReference>
<protein>
    <submittedName>
        <fullName evidence="1">Uncharacterized protein</fullName>
    </submittedName>
</protein>
<evidence type="ECO:0000313" key="1">
    <source>
        <dbReference type="EMBL" id="KKM99217.1"/>
    </source>
</evidence>
<name>A0A0F9Q1B2_9ZZZZ</name>
<sequence>MTSYLGSETFWEEYDAMLDWWLLMSMGHSGIVVFSARASGWRKACSCGVCDRCGSVPTSAYC</sequence>